<dbReference type="EMBL" id="CAUJNA010003493">
    <property type="protein sequence ID" value="CAJ1403360.1"/>
    <property type="molecule type" value="Genomic_DNA"/>
</dbReference>
<protein>
    <recommendedName>
        <fullName evidence="6">TLC domain-containing protein</fullName>
    </recommendedName>
</protein>
<evidence type="ECO:0000256" key="5">
    <source>
        <dbReference type="SAM" id="Phobius"/>
    </source>
</evidence>
<feature type="transmembrane region" description="Helical" evidence="5">
    <location>
        <begin position="229"/>
        <end position="247"/>
    </location>
</feature>
<keyword evidence="8" id="KW-1185">Reference proteome</keyword>
<evidence type="ECO:0000256" key="1">
    <source>
        <dbReference type="ARBA" id="ARBA00004141"/>
    </source>
</evidence>
<sequence>MDVAMDMEGLSVAEVVMTTALVVAGRATAVFFVKKCLSHTDDLYATADNVYSIFFHSYIFWLATDVSIHLRGASIDDADSAQLRLHGTTRSSNLYLWLFVIDNTVHIPLQLSKDVPFAKRATVAAHHLVSNICYLGGLWTQRMHFWGCLAGLCEITNPLLSVVFMLKELNLAQQPEGPWPRVFEGFSLLTWVSFLLFRILLLPSWILLFSLDIKLHPHVSETTTLVERVGYPLTVLAVLLMSILWMVPLTKGLVKIFHGASRAVPLRKSQ</sequence>
<proteinExistence type="predicted"/>
<feature type="domain" description="TLC" evidence="6">
    <location>
        <begin position="50"/>
        <end position="249"/>
    </location>
</feature>
<dbReference type="InterPro" id="IPR006634">
    <property type="entry name" value="TLC-dom"/>
</dbReference>
<keyword evidence="4 5" id="KW-0472">Membrane</keyword>
<comment type="subcellular location">
    <subcellularLocation>
        <location evidence="1">Membrane</location>
        <topology evidence="1">Multi-pass membrane protein</topology>
    </subcellularLocation>
</comment>
<evidence type="ECO:0000313" key="8">
    <source>
        <dbReference type="Proteomes" id="UP001178507"/>
    </source>
</evidence>
<dbReference type="AlphaFoldDB" id="A0AA36JBX6"/>
<comment type="caution">
    <text evidence="7">The sequence shown here is derived from an EMBL/GenBank/DDBJ whole genome shotgun (WGS) entry which is preliminary data.</text>
</comment>
<evidence type="ECO:0000256" key="2">
    <source>
        <dbReference type="ARBA" id="ARBA00022692"/>
    </source>
</evidence>
<organism evidence="7 8">
    <name type="scientific">Effrenium voratum</name>
    <dbReference type="NCBI Taxonomy" id="2562239"/>
    <lineage>
        <taxon>Eukaryota</taxon>
        <taxon>Sar</taxon>
        <taxon>Alveolata</taxon>
        <taxon>Dinophyceae</taxon>
        <taxon>Suessiales</taxon>
        <taxon>Symbiodiniaceae</taxon>
        <taxon>Effrenium</taxon>
    </lineage>
</organism>
<keyword evidence="2 5" id="KW-0812">Transmembrane</keyword>
<dbReference type="Proteomes" id="UP001178507">
    <property type="component" value="Unassembled WGS sequence"/>
</dbReference>
<name>A0AA36JBX6_9DINO</name>
<keyword evidence="3 5" id="KW-1133">Transmembrane helix</keyword>
<dbReference type="GO" id="GO:0016020">
    <property type="term" value="C:membrane"/>
    <property type="evidence" value="ECO:0007669"/>
    <property type="project" value="UniProtKB-SubCell"/>
</dbReference>
<reference evidence="7" key="1">
    <citation type="submission" date="2023-08" db="EMBL/GenBank/DDBJ databases">
        <authorList>
            <person name="Chen Y."/>
            <person name="Shah S."/>
            <person name="Dougan E. K."/>
            <person name="Thang M."/>
            <person name="Chan C."/>
        </authorList>
    </citation>
    <scope>NUCLEOTIDE SEQUENCE</scope>
</reference>
<evidence type="ECO:0000259" key="6">
    <source>
        <dbReference type="Pfam" id="PF03798"/>
    </source>
</evidence>
<dbReference type="Pfam" id="PF03798">
    <property type="entry name" value="TRAM_LAG1_CLN8"/>
    <property type="match status" value="1"/>
</dbReference>
<accession>A0AA36JBX6</accession>
<feature type="transmembrane region" description="Helical" evidence="5">
    <location>
        <begin position="12"/>
        <end position="33"/>
    </location>
</feature>
<evidence type="ECO:0000256" key="3">
    <source>
        <dbReference type="ARBA" id="ARBA00022989"/>
    </source>
</evidence>
<feature type="transmembrane region" description="Helical" evidence="5">
    <location>
        <begin position="144"/>
        <end position="166"/>
    </location>
</feature>
<evidence type="ECO:0000313" key="7">
    <source>
        <dbReference type="EMBL" id="CAJ1403360.1"/>
    </source>
</evidence>
<gene>
    <name evidence="7" type="ORF">EVOR1521_LOCUS26049</name>
</gene>
<evidence type="ECO:0000256" key="4">
    <source>
        <dbReference type="ARBA" id="ARBA00023136"/>
    </source>
</evidence>
<feature type="transmembrane region" description="Helical" evidence="5">
    <location>
        <begin position="186"/>
        <end position="209"/>
    </location>
</feature>